<dbReference type="Pfam" id="PF01418">
    <property type="entry name" value="HTH_6"/>
    <property type="match status" value="1"/>
</dbReference>
<reference evidence="6 7" key="1">
    <citation type="submission" date="2021-06" db="EMBL/GenBank/DDBJ databases">
        <authorList>
            <person name="Sun Q."/>
            <person name="Li D."/>
        </authorList>
    </citation>
    <scope>NUCLEOTIDE SEQUENCE [LARGE SCALE GENOMIC DNA]</scope>
    <source>
        <strain evidence="6 7">MSJ-2</strain>
    </source>
</reference>
<keyword evidence="2" id="KW-0238">DNA-binding</keyword>
<dbReference type="InterPro" id="IPR047640">
    <property type="entry name" value="RpiR-like"/>
</dbReference>
<dbReference type="CDD" id="cd05013">
    <property type="entry name" value="SIS_RpiR"/>
    <property type="match status" value="1"/>
</dbReference>
<proteinExistence type="predicted"/>
<keyword evidence="3" id="KW-0804">Transcription</keyword>
<dbReference type="InterPro" id="IPR035472">
    <property type="entry name" value="RpiR-like_SIS"/>
</dbReference>
<dbReference type="InterPro" id="IPR000281">
    <property type="entry name" value="HTH_RpiR"/>
</dbReference>
<keyword evidence="1" id="KW-0805">Transcription regulation</keyword>
<dbReference type="PROSITE" id="PS51071">
    <property type="entry name" value="HTH_RPIR"/>
    <property type="match status" value="1"/>
</dbReference>
<evidence type="ECO:0000259" key="4">
    <source>
        <dbReference type="PROSITE" id="PS51071"/>
    </source>
</evidence>
<dbReference type="Pfam" id="PF01380">
    <property type="entry name" value="SIS"/>
    <property type="match status" value="1"/>
</dbReference>
<evidence type="ECO:0000313" key="6">
    <source>
        <dbReference type="EMBL" id="MBU5625350.1"/>
    </source>
</evidence>
<sequence length="310" mass="34772">MGTIKKIDVLWRLDMVSLLEERVIHTKLTKTGYRIAEYLLENESRLCFMTATAVASEIGVSDASVIRVTRALGFDGFSDMQRRLREKATDMLSSSTIEDISPLERLKNRHPLQSDACNVENLAQQWFTTAVGSLRGVYENNDLSKFEEAADMIIASRQKLICGFRASSNIAGFFKLMLSLIMPNVHDSLTADSSAVDKMMNLTEEDCVVLFTFPRYFKMSKGVAEMARDKGAKLIIFTDRASSPMANGADIVIAAGSQSMNIFSSNMAAQFAAELMITIISHKLGIEKMTYLEWKEKYNIKYGVFDKNRD</sequence>
<evidence type="ECO:0000256" key="3">
    <source>
        <dbReference type="ARBA" id="ARBA00023163"/>
    </source>
</evidence>
<dbReference type="EMBL" id="JAHLQN010000001">
    <property type="protein sequence ID" value="MBU5625350.1"/>
    <property type="molecule type" value="Genomic_DNA"/>
</dbReference>
<dbReference type="PANTHER" id="PTHR30514">
    <property type="entry name" value="GLUCOKINASE"/>
    <property type="match status" value="1"/>
</dbReference>
<dbReference type="PROSITE" id="PS51464">
    <property type="entry name" value="SIS"/>
    <property type="match status" value="1"/>
</dbReference>
<dbReference type="PANTHER" id="PTHR30514:SF18">
    <property type="entry name" value="RPIR-FAMILY TRANSCRIPTIONAL REGULATOR"/>
    <property type="match status" value="1"/>
</dbReference>
<feature type="domain" description="SIS" evidence="5">
    <location>
        <begin position="149"/>
        <end position="283"/>
    </location>
</feature>
<dbReference type="Proteomes" id="UP000787672">
    <property type="component" value="Unassembled WGS sequence"/>
</dbReference>
<name>A0ABS6F515_9FIRM</name>
<evidence type="ECO:0000256" key="1">
    <source>
        <dbReference type="ARBA" id="ARBA00023015"/>
    </source>
</evidence>
<evidence type="ECO:0000313" key="7">
    <source>
        <dbReference type="Proteomes" id="UP000787672"/>
    </source>
</evidence>
<gene>
    <name evidence="6" type="ORF">KQI82_00175</name>
</gene>
<accession>A0ABS6F515</accession>
<evidence type="ECO:0000259" key="5">
    <source>
        <dbReference type="PROSITE" id="PS51464"/>
    </source>
</evidence>
<protein>
    <submittedName>
        <fullName evidence="6">MurR/RpiR family transcriptional regulator</fullName>
    </submittedName>
</protein>
<keyword evidence="7" id="KW-1185">Reference proteome</keyword>
<organism evidence="6 7">
    <name type="scientific">Dysosmobacter acutus</name>
    <dbReference type="NCBI Taxonomy" id="2841504"/>
    <lineage>
        <taxon>Bacteria</taxon>
        <taxon>Bacillati</taxon>
        <taxon>Bacillota</taxon>
        <taxon>Clostridia</taxon>
        <taxon>Eubacteriales</taxon>
        <taxon>Oscillospiraceae</taxon>
        <taxon>Dysosmobacter</taxon>
    </lineage>
</organism>
<feature type="domain" description="HTH rpiR-type" evidence="4">
    <location>
        <begin position="15"/>
        <end position="91"/>
    </location>
</feature>
<comment type="caution">
    <text evidence="6">The sequence shown here is derived from an EMBL/GenBank/DDBJ whole genome shotgun (WGS) entry which is preliminary data.</text>
</comment>
<evidence type="ECO:0000256" key="2">
    <source>
        <dbReference type="ARBA" id="ARBA00023125"/>
    </source>
</evidence>
<dbReference type="InterPro" id="IPR001347">
    <property type="entry name" value="SIS_dom"/>
</dbReference>
<dbReference type="RefSeq" id="WP_216557007.1">
    <property type="nucleotide sequence ID" value="NZ_JAHLQN010000001.1"/>
</dbReference>